<name>A0A096MI93_POEFO</name>
<dbReference type="SMART" id="SM00409">
    <property type="entry name" value="IG"/>
    <property type="match status" value="3"/>
</dbReference>
<feature type="domain" description="Ig-like" evidence="6">
    <location>
        <begin position="34"/>
        <end position="134"/>
    </location>
</feature>
<dbReference type="InterPro" id="IPR043129">
    <property type="entry name" value="ATPase_NBD"/>
</dbReference>
<dbReference type="PANTHER" id="PTHR14187:SF5">
    <property type="entry name" value="HEAT SHOCK 70 KDA PROTEIN 12A"/>
    <property type="match status" value="1"/>
</dbReference>
<keyword evidence="8" id="KW-1185">Reference proteome</keyword>
<dbReference type="Pfam" id="PF00012">
    <property type="entry name" value="HSP70"/>
    <property type="match status" value="1"/>
</dbReference>
<dbReference type="STRING" id="48698.ENSPFOP00000031134"/>
<dbReference type="InterPro" id="IPR007110">
    <property type="entry name" value="Ig-like_dom"/>
</dbReference>
<dbReference type="InterPro" id="IPR036179">
    <property type="entry name" value="Ig-like_dom_sf"/>
</dbReference>
<feature type="transmembrane region" description="Helical" evidence="5">
    <location>
        <begin position="259"/>
        <end position="278"/>
    </location>
</feature>
<evidence type="ECO:0000256" key="4">
    <source>
        <dbReference type="SAM" id="MobiDB-lite"/>
    </source>
</evidence>
<dbReference type="Ensembl" id="ENSPFOT00000027339.1">
    <property type="protein sequence ID" value="ENSPFOP00000031134.1"/>
    <property type="gene ID" value="ENSPFOG00000014873.2"/>
</dbReference>
<keyword evidence="5" id="KW-0472">Membrane</keyword>
<dbReference type="Gene3D" id="3.90.640.10">
    <property type="entry name" value="Actin, Chain A, domain 4"/>
    <property type="match status" value="1"/>
</dbReference>
<evidence type="ECO:0000256" key="2">
    <source>
        <dbReference type="ARBA" id="ARBA00022741"/>
    </source>
</evidence>
<dbReference type="Pfam" id="PF07686">
    <property type="entry name" value="V-set"/>
    <property type="match status" value="3"/>
</dbReference>
<accession>A0A096MI93</accession>
<dbReference type="Gene3D" id="3.30.420.40">
    <property type="match status" value="3"/>
</dbReference>
<feature type="compositionally biased region" description="Polar residues" evidence="4">
    <location>
        <begin position="631"/>
        <end position="641"/>
    </location>
</feature>
<keyword evidence="3" id="KW-0067">ATP-binding</keyword>
<dbReference type="CDD" id="cd10229">
    <property type="entry name" value="ASKHA_NBD_HSP70_HSPA12"/>
    <property type="match status" value="1"/>
</dbReference>
<dbReference type="InterPro" id="IPR013126">
    <property type="entry name" value="Hsp_70_fam"/>
</dbReference>
<evidence type="ECO:0000256" key="5">
    <source>
        <dbReference type="SAM" id="Phobius"/>
    </source>
</evidence>
<dbReference type="PANTHER" id="PTHR14187">
    <property type="entry name" value="ALPHA KINASE/ELONGATION FACTOR 2 KINASE"/>
    <property type="match status" value="1"/>
</dbReference>
<proteinExistence type="inferred from homology"/>
<dbReference type="PROSITE" id="PS50835">
    <property type="entry name" value="IG_LIKE"/>
    <property type="match status" value="3"/>
</dbReference>
<dbReference type="InterPro" id="IPR013783">
    <property type="entry name" value="Ig-like_fold"/>
</dbReference>
<dbReference type="eggNOG" id="KOG0101">
    <property type="taxonomic scope" value="Eukaryota"/>
</dbReference>
<dbReference type="EMBL" id="AYCK01023713">
    <property type="status" value="NOT_ANNOTATED_CDS"/>
    <property type="molecule type" value="Genomic_DNA"/>
</dbReference>
<reference evidence="7" key="3">
    <citation type="submission" date="2025-09" db="UniProtKB">
        <authorList>
            <consortium name="Ensembl"/>
        </authorList>
    </citation>
    <scope>IDENTIFICATION</scope>
</reference>
<dbReference type="SUPFAM" id="SSF53067">
    <property type="entry name" value="Actin-like ATPase domain"/>
    <property type="match status" value="2"/>
</dbReference>
<organism evidence="7 8">
    <name type="scientific">Poecilia formosa</name>
    <name type="common">Amazon molly</name>
    <name type="synonym">Limia formosa</name>
    <dbReference type="NCBI Taxonomy" id="48698"/>
    <lineage>
        <taxon>Eukaryota</taxon>
        <taxon>Metazoa</taxon>
        <taxon>Chordata</taxon>
        <taxon>Craniata</taxon>
        <taxon>Vertebrata</taxon>
        <taxon>Euteleostomi</taxon>
        <taxon>Actinopterygii</taxon>
        <taxon>Neopterygii</taxon>
        <taxon>Teleostei</taxon>
        <taxon>Neoteleostei</taxon>
        <taxon>Acanthomorphata</taxon>
        <taxon>Ovalentaria</taxon>
        <taxon>Atherinomorphae</taxon>
        <taxon>Cyprinodontiformes</taxon>
        <taxon>Poeciliidae</taxon>
        <taxon>Poeciliinae</taxon>
        <taxon>Poecilia</taxon>
    </lineage>
</organism>
<comment type="similarity">
    <text evidence="1">Belongs to the heat shock protein 70 family.</text>
</comment>
<evidence type="ECO:0000256" key="3">
    <source>
        <dbReference type="ARBA" id="ARBA00022840"/>
    </source>
</evidence>
<reference evidence="8" key="1">
    <citation type="submission" date="2013-10" db="EMBL/GenBank/DDBJ databases">
        <authorList>
            <person name="Schartl M."/>
            <person name="Warren W."/>
        </authorList>
    </citation>
    <scope>NUCLEOTIDE SEQUENCE [LARGE SCALE GENOMIC DNA]</scope>
    <source>
        <strain evidence="8">female</strain>
    </source>
</reference>
<keyword evidence="5" id="KW-0812">Transmembrane</keyword>
<dbReference type="InterPro" id="IPR003599">
    <property type="entry name" value="Ig_sub"/>
</dbReference>
<dbReference type="GeneTree" id="ENSGT00940000154551"/>
<dbReference type="Gene3D" id="2.60.40.10">
    <property type="entry name" value="Immunoglobulins"/>
    <property type="match status" value="3"/>
</dbReference>
<dbReference type="EMBL" id="AYCK01023714">
    <property type="status" value="NOT_ANNOTATED_CDS"/>
    <property type="molecule type" value="Genomic_DNA"/>
</dbReference>
<keyword evidence="2" id="KW-0547">Nucleotide-binding</keyword>
<dbReference type="EMBL" id="AYCK01023715">
    <property type="status" value="NOT_ANNOTATED_CDS"/>
    <property type="molecule type" value="Genomic_DNA"/>
</dbReference>
<keyword evidence="5" id="KW-1133">Transmembrane helix</keyword>
<feature type="domain" description="Ig-like" evidence="6">
    <location>
        <begin position="138"/>
        <end position="250"/>
    </location>
</feature>
<protein>
    <submittedName>
        <fullName evidence="7">Heat shock 70 kDa protein 12A-like</fullName>
    </submittedName>
</protein>
<feature type="domain" description="Ig-like" evidence="6">
    <location>
        <begin position="312"/>
        <end position="425"/>
    </location>
</feature>
<evidence type="ECO:0000256" key="1">
    <source>
        <dbReference type="ARBA" id="ARBA00007381"/>
    </source>
</evidence>
<dbReference type="GO" id="GO:0140662">
    <property type="term" value="F:ATP-dependent protein folding chaperone"/>
    <property type="evidence" value="ECO:0007669"/>
    <property type="project" value="InterPro"/>
</dbReference>
<dbReference type="InterPro" id="IPR013106">
    <property type="entry name" value="Ig_V-set"/>
</dbReference>
<reference evidence="7" key="2">
    <citation type="submission" date="2025-08" db="UniProtKB">
        <authorList>
            <consortium name="Ensembl"/>
        </authorList>
    </citation>
    <scope>IDENTIFICATION</scope>
</reference>
<dbReference type="GO" id="GO:0005524">
    <property type="term" value="F:ATP binding"/>
    <property type="evidence" value="ECO:0007669"/>
    <property type="project" value="UniProtKB-KW"/>
</dbReference>
<evidence type="ECO:0000313" key="7">
    <source>
        <dbReference type="Ensembl" id="ENSPFOP00000031134.1"/>
    </source>
</evidence>
<dbReference type="SUPFAM" id="SSF48726">
    <property type="entry name" value="Immunoglobulin"/>
    <property type="match status" value="3"/>
</dbReference>
<sequence length="910" mass="104446">MFFITREKFSGWIFKNLMILLIFLQASLYSFAMGQNVFEVAESVVLPCKYSGNLPERNRSVIWRRYDLKPQTVHLRREEDDLREQNQRFSGRTSMKSDALDSLDFSLTLRKPHLSDSGTYTCILSNDRKEIRVTDVQLQVKVQQVEVTVQEGVESAVLPCKTTAYIEEDDTVEWTRSEPEFMIVYVYQNGSNKAKEQDKFYCERTRMNKEQVKSGDLSLSIKYPTERDVGVYICTIYRKSDVVRQKVILHFVKETFPSWTKGFLVLLVFLLVFGGFLFHFRQYLQSELAVADVITLLLCCIQDNHRKSATLHTVTMMHLVYKVEVDSGMEFVTLPCKTIVRLPGDIIVTWRNNTSRLVHMYESSSKKLEEQHKQYKKRTEMKGNVKYGDFSLILKNPTDRDTDTYTCTISNKWGKVLIKKQVLLDVKAGPDSLIISIDFGSGFSGYAFNVKPREEGGETQIKRWGYGLGLDTPKTPTCILFDEHEEFLKFGYEAKTAFTNMREEEAGKHYFFENFKTALDCSDLRNQTIKAANDKSIQVFKVFTEVLGYLKDDALETIKAQAKEGEFTASDFTWVLTVPANWGRPAKLFMRDSATKAGLVTKGTKGKLMFVLESEAALTWSLKLQPDGFITQNHSRNSQDQPAGAAEPDTSCNGPPRSQVAVDIEMKQEETIDLLNHQDRNGEVYVVVDCGDETIDFTVHKVLEGGSLKKLFEAPKNHLGGQTVDRKFKLFLKEIFSNGVWDEYEQGFPSEVQKMMYDFISLKHLDKDIQIRCPFNLGMLAEKQKDIETFFDSVEGASWDDGSIRISREKLRSFYDESLQGITESLREIVKKPKNLNIGFIVLVGGLAESQILRQHITDQFGRQYKVLCPLRPQEAILKGAVELGRNPEMVEPQRKRPAWLNFFCEKFKE</sequence>
<feature type="region of interest" description="Disordered" evidence="4">
    <location>
        <begin position="631"/>
        <end position="658"/>
    </location>
</feature>
<evidence type="ECO:0000313" key="8">
    <source>
        <dbReference type="Proteomes" id="UP000028760"/>
    </source>
</evidence>
<dbReference type="SMART" id="SM00406">
    <property type="entry name" value="IGv"/>
    <property type="match status" value="3"/>
</dbReference>
<dbReference type="AlphaFoldDB" id="A0A096MI93"/>
<evidence type="ECO:0000259" key="6">
    <source>
        <dbReference type="PROSITE" id="PS50835"/>
    </source>
</evidence>
<dbReference type="Proteomes" id="UP000028760">
    <property type="component" value="Unassembled WGS sequence"/>
</dbReference>
<dbReference type="EMBL" id="AYCK01023716">
    <property type="status" value="NOT_ANNOTATED_CDS"/>
    <property type="molecule type" value="Genomic_DNA"/>
</dbReference>